<dbReference type="PANTHER" id="PTHR31267:SF3">
    <property type="entry name" value="OS03G0756700 PROTEIN"/>
    <property type="match status" value="1"/>
</dbReference>
<reference evidence="1" key="2">
    <citation type="submission" date="2021-12" db="EMBL/GenBank/DDBJ databases">
        <title>Resequencing data analysis of finger millet.</title>
        <authorList>
            <person name="Hatakeyama M."/>
            <person name="Aluri S."/>
            <person name="Balachadran M.T."/>
            <person name="Sivarajan S.R."/>
            <person name="Poveda L."/>
            <person name="Shimizu-Inatsugi R."/>
            <person name="Schlapbach R."/>
            <person name="Sreeman S.M."/>
            <person name="Shimizu K.K."/>
        </authorList>
    </citation>
    <scope>NUCLEOTIDE SEQUENCE</scope>
</reference>
<dbReference type="Proteomes" id="UP001054889">
    <property type="component" value="Unassembled WGS sequence"/>
</dbReference>
<comment type="caution">
    <text evidence="1">The sequence shown here is derived from an EMBL/GenBank/DDBJ whole genome shotgun (WGS) entry which is preliminary data.</text>
</comment>
<reference evidence="1" key="1">
    <citation type="journal article" date="2018" name="DNA Res.">
        <title>Multiple hybrid de novo genome assembly of finger millet, an orphan allotetraploid crop.</title>
        <authorList>
            <person name="Hatakeyama M."/>
            <person name="Aluri S."/>
            <person name="Balachadran M.T."/>
            <person name="Sivarajan S.R."/>
            <person name="Patrignani A."/>
            <person name="Gruter S."/>
            <person name="Poveda L."/>
            <person name="Shimizu-Inatsugi R."/>
            <person name="Baeten J."/>
            <person name="Francoijs K.J."/>
            <person name="Nataraja K.N."/>
            <person name="Reddy Y.A.N."/>
            <person name="Phadnis S."/>
            <person name="Ravikumar R.L."/>
            <person name="Schlapbach R."/>
            <person name="Sreeman S.M."/>
            <person name="Shimizu K.K."/>
        </authorList>
    </citation>
    <scope>NUCLEOTIDE SEQUENCE</scope>
</reference>
<dbReference type="AlphaFoldDB" id="A0AAV5CEI0"/>
<organism evidence="1 2">
    <name type="scientific">Eleusine coracana subsp. coracana</name>
    <dbReference type="NCBI Taxonomy" id="191504"/>
    <lineage>
        <taxon>Eukaryota</taxon>
        <taxon>Viridiplantae</taxon>
        <taxon>Streptophyta</taxon>
        <taxon>Embryophyta</taxon>
        <taxon>Tracheophyta</taxon>
        <taxon>Spermatophyta</taxon>
        <taxon>Magnoliopsida</taxon>
        <taxon>Liliopsida</taxon>
        <taxon>Poales</taxon>
        <taxon>Poaceae</taxon>
        <taxon>PACMAD clade</taxon>
        <taxon>Chloridoideae</taxon>
        <taxon>Cynodonteae</taxon>
        <taxon>Eleusininae</taxon>
        <taxon>Eleusine</taxon>
    </lineage>
</organism>
<name>A0AAV5CEI0_ELECO</name>
<evidence type="ECO:0000313" key="1">
    <source>
        <dbReference type="EMBL" id="GJM96663.1"/>
    </source>
</evidence>
<dbReference type="PANTHER" id="PTHR31267">
    <property type="entry name" value="DENTIN SIALOPHOSPHOPROTEIN-LIKE PROTEIN"/>
    <property type="match status" value="1"/>
</dbReference>
<accession>A0AAV5CEI0</accession>
<dbReference type="EMBL" id="BQKI01000006">
    <property type="protein sequence ID" value="GJM96663.1"/>
    <property type="molecule type" value="Genomic_DNA"/>
</dbReference>
<protein>
    <submittedName>
        <fullName evidence="1">Uncharacterized protein</fullName>
    </submittedName>
</protein>
<sequence length="729" mass="79144">MNATPVSSFRASPYPELPQSSNCAELLANVDVFSAKDLSADPRAFRFPQDANQEFYNRALQYDHSVSKQGFEAQGFVASAPEFVLNYDSAALGGYQPSNQFLVPQPGEFEGMQKQSVNGSNPGLLESSDFMPSTLDRQNIVQRQLSSSFVNSGEGSVDSGSKTSDVLYECEEQMEIDSLLNSFGVSTESFSQTYGMFQPSESFFSLDKKVELDESVSPTWLNNSLPYMQTGNPGPALPDGSSYPEQYQFSSQTCGLLYSSAPQGQNISNSGLPLEDCHKTISEPNPVISRGAKSKDHLLAANNGTLVQQQQNFTCDTGFEASDNVGNPYLEFTTSLDGQSCPKGAYICPDGAVVKVVAETKPVIIEDCFFGVHTSNHTGHSGTQLPVTQTTHVQGPSLSMSKDPSSSCIGETELNKVDLTAAYNATQNHLGLNNSECSGILHLKSSEQNTPVNVCVKVDSYQCDDCGQISGPKQSIISSASGPSNSSVLPIDMFEGKVFSQQKKRKRAMKGLLAWHAQLVTGRGGMRHIRTSESNWARATKRLVEKVDGENAMMESRTRAHKRLVLTTALMQYILPIVPARLLAANVNDSIEAIVYHLCKHALSDACDAVLSFVNDCGLPDQTSTSEKEGSKILSEVLETFEARFSELESLLSSVEKATTLHDLESELGCLERWSILHRLAKSHGYAKAHEVDTFSSGSKPYATTIKKHVEAAAAPVNELSGIKCRLLN</sequence>
<keyword evidence="2" id="KW-1185">Reference proteome</keyword>
<proteinExistence type="predicted"/>
<evidence type="ECO:0000313" key="2">
    <source>
        <dbReference type="Proteomes" id="UP001054889"/>
    </source>
</evidence>
<gene>
    <name evidence="1" type="primary">ga13525</name>
    <name evidence="1" type="ORF">PR202_ga13525</name>
</gene>